<sequence length="1072" mass="117438">MLISRQIFVGGLDTDTAKDNVPANKFTAARNVVLERGAIEAAWGNRLLAEADWLPTEGTVRCVGGAQDGATGRHYFLLHHSGGQHLIARLTPADNNAYELVLQWEGLAVPATVTKNVCFLDGLLLWLDANKEIRALPVGKPAEFAPAVLQADPLALHVVRQPHQGTVGVERLANTNVSDVRSTLNRIAGNAWQVALQYEYTNGERTPLGSYSPVLPRRITTAAAVEADPRNYIHVTLPTEVPPLVQTVRVLVRRDDEPQWEVAAALERVSGLFPTSYDFYGVTTGEAIPALDAAKLYESIPIEAGAMTVARSHIFVGDCRESLTVTPVNWSLDLITGTGAPTGNTTGTVYQVDTDYVEQVGDPDGGTHQESRVRTAFYAVASGAYPDAGSTYQQVALNNGVYYAVVATTPKTYQQVFVDFAPDEQLGENRIVTPLPNQQIAPFGTQPPPTLDGQETFHENTSYRLGVAFYDRLGRTAGATSLKDLNIPRQQVGLLAARNVSWKLNTAELDQTAEIPAWAYTYAILLSKNRTIRFFQQFITDQLRQYRGDKADGSADLVPVDENNTSLMKSLWVSMTTLQTSGRGYEFQPGDRVRFPDLDPTADYPILYQRGEYLALSPLALYQFVSPSGDEISSPQPRVEIYRPVTFSEESVLYERSPRFPIARFTPEGGFQQRRYTTTSGVLTGDTFLLNGYEAMNPTATQANIWLDASRGRAIPVIINGEQIRRFSLLRYSGVKVQGTRLMGLSVWDATAQDDLPQEQGAIVALEVADQTQAEGTLLLAVQENGAESRYLGQTALQQADGQTTLALTKGVIGGGNALRGGYGCLPEHAATVSEFAGRVFYYCQRRREVIRYAQNGASPLAKDKTARARVRELAAQYAGATVHGAYDPGTESYLLFFGEANGNPPVALVFSERAGQFADLWDLPAEAGMAYDDHLLSFENGLPWQHRPEHDRLRFFGKPVTMQVTAAVNEGSEASKTWKALAVVSPQKWSVVVSNDLGQQSRILAPWMVTEKGIWRAAFRRDENTPNLTPATALHLGRELQSPTLDVTLSYTGTEKAQLVSTDLIFLPLAP</sequence>
<proteinExistence type="predicted"/>
<accession>A0A4Z0QJX7</accession>
<dbReference type="EMBL" id="SRMB01000001">
    <property type="protein sequence ID" value="TGE29806.1"/>
    <property type="molecule type" value="Genomic_DNA"/>
</dbReference>
<dbReference type="AlphaFoldDB" id="A0A4Z0QJX7"/>
<keyword evidence="2" id="KW-1185">Reference proteome</keyword>
<reference evidence="1 2" key="1">
    <citation type="submission" date="2019-04" db="EMBL/GenBank/DDBJ databases">
        <authorList>
            <person name="Feng G."/>
            <person name="Zhang J."/>
            <person name="Zhu H."/>
        </authorList>
    </citation>
    <scope>NUCLEOTIDE SEQUENCE [LARGE SCALE GENOMIC DNA]</scope>
    <source>
        <strain evidence="1 2">9PBR-1</strain>
    </source>
</reference>
<gene>
    <name evidence="1" type="ORF">E5K02_10205</name>
</gene>
<dbReference type="RefSeq" id="WP_135394607.1">
    <property type="nucleotide sequence ID" value="NZ_SRMB01000001.1"/>
</dbReference>
<evidence type="ECO:0000313" key="1">
    <source>
        <dbReference type="EMBL" id="TGE29806.1"/>
    </source>
</evidence>
<protein>
    <submittedName>
        <fullName evidence="1">Uncharacterized protein</fullName>
    </submittedName>
</protein>
<comment type="caution">
    <text evidence="1">The sequence shown here is derived from an EMBL/GenBank/DDBJ whole genome shotgun (WGS) entry which is preliminary data.</text>
</comment>
<dbReference type="Proteomes" id="UP000298471">
    <property type="component" value="Unassembled WGS sequence"/>
</dbReference>
<evidence type="ECO:0000313" key="2">
    <source>
        <dbReference type="Proteomes" id="UP000298471"/>
    </source>
</evidence>
<name>A0A4Z0QJX7_9BACT</name>
<organism evidence="1 2">
    <name type="scientific">Hymenobacter metallicola</name>
    <dbReference type="NCBI Taxonomy" id="2563114"/>
    <lineage>
        <taxon>Bacteria</taxon>
        <taxon>Pseudomonadati</taxon>
        <taxon>Bacteroidota</taxon>
        <taxon>Cytophagia</taxon>
        <taxon>Cytophagales</taxon>
        <taxon>Hymenobacteraceae</taxon>
        <taxon>Hymenobacter</taxon>
    </lineage>
</organism>